<dbReference type="InterPro" id="IPR041698">
    <property type="entry name" value="Methyltransf_25"/>
</dbReference>
<proteinExistence type="predicted"/>
<keyword evidence="2" id="KW-0489">Methyltransferase</keyword>
<dbReference type="EMBL" id="BIMW01000173">
    <property type="protein sequence ID" value="GCE96131.1"/>
    <property type="molecule type" value="Genomic_DNA"/>
</dbReference>
<protein>
    <submittedName>
        <fullName evidence="2">Methyltransferase</fullName>
    </submittedName>
</protein>
<dbReference type="SUPFAM" id="SSF53335">
    <property type="entry name" value="S-adenosyl-L-methionine-dependent methyltransferases"/>
    <property type="match status" value="1"/>
</dbReference>
<organism evidence="2 3">
    <name type="scientific">Limnospira platensis NIES-46</name>
    <dbReference type="NCBI Taxonomy" id="1236695"/>
    <lineage>
        <taxon>Bacteria</taxon>
        <taxon>Bacillati</taxon>
        <taxon>Cyanobacteriota</taxon>
        <taxon>Cyanophyceae</taxon>
        <taxon>Oscillatoriophycideae</taxon>
        <taxon>Oscillatoriales</taxon>
        <taxon>Sirenicapillariaceae</taxon>
        <taxon>Limnospira</taxon>
    </lineage>
</organism>
<evidence type="ECO:0000313" key="2">
    <source>
        <dbReference type="EMBL" id="GCE96131.1"/>
    </source>
</evidence>
<dbReference type="RefSeq" id="WP_006620020.1">
    <property type="nucleotide sequence ID" value="NZ_BIMW01000173.1"/>
</dbReference>
<gene>
    <name evidence="2" type="ORF">NIES46_41990</name>
</gene>
<sequence>MPRQDTIFERYLAPMFKLLVDREAIDNLDKSIDWESVCDRLTDPNLVYPQYYQTQDFHGIEGGYLNKSAALTYDPITQYAIPPNETWVRQEAIDTITVKPRRILDLGCGTGSTTLLLKQTFPNAEVIGLDLSPYMLAVAETKAKQAGLDIKFYHGLAEESDRFEPQSFDLVTASLLFHETPPEIAIAIAREAFRLLKAGGEVMILDGHQKILRQNPWLTEIFEEPYLKDYATGSVDATLGAAGFAKVRSEDIWWINQVTVGLKPIINHSPNINSQWEQQPNHNPFPAPA</sequence>
<reference evidence="2 3" key="1">
    <citation type="journal article" date="2019" name="J Genomics">
        <title>The Draft Genome of a Hydrogen-producing Cyanobacterium, Arthrospira platensis NIES-46.</title>
        <authorList>
            <person name="Suzuki S."/>
            <person name="Yamaguchi H."/>
            <person name="Kawachi M."/>
        </authorList>
    </citation>
    <scope>NUCLEOTIDE SEQUENCE [LARGE SCALE GENOMIC DNA]</scope>
    <source>
        <strain evidence="2 3">NIES-46</strain>
    </source>
</reference>
<dbReference type="GO" id="GO:0032259">
    <property type="term" value="P:methylation"/>
    <property type="evidence" value="ECO:0007669"/>
    <property type="project" value="UniProtKB-KW"/>
</dbReference>
<dbReference type="PANTHER" id="PTHR42912">
    <property type="entry name" value="METHYLTRANSFERASE"/>
    <property type="match status" value="1"/>
</dbReference>
<accession>A0A5M3TDH1</accession>
<keyword evidence="3" id="KW-1185">Reference proteome</keyword>
<comment type="caution">
    <text evidence="2">The sequence shown here is derived from an EMBL/GenBank/DDBJ whole genome shotgun (WGS) entry which is preliminary data.</text>
</comment>
<dbReference type="GeneID" id="301684968"/>
<dbReference type="Pfam" id="PF13649">
    <property type="entry name" value="Methyltransf_25"/>
    <property type="match status" value="1"/>
</dbReference>
<dbReference type="InterPro" id="IPR029063">
    <property type="entry name" value="SAM-dependent_MTases_sf"/>
</dbReference>
<dbReference type="GO" id="GO:0008168">
    <property type="term" value="F:methyltransferase activity"/>
    <property type="evidence" value="ECO:0007669"/>
    <property type="project" value="UniProtKB-KW"/>
</dbReference>
<evidence type="ECO:0000259" key="1">
    <source>
        <dbReference type="Pfam" id="PF13649"/>
    </source>
</evidence>
<feature type="domain" description="Methyltransferase" evidence="1">
    <location>
        <begin position="103"/>
        <end position="200"/>
    </location>
</feature>
<dbReference type="CDD" id="cd02440">
    <property type="entry name" value="AdoMet_MTases"/>
    <property type="match status" value="1"/>
</dbReference>
<keyword evidence="2" id="KW-0808">Transferase</keyword>
<evidence type="ECO:0000313" key="3">
    <source>
        <dbReference type="Proteomes" id="UP000326169"/>
    </source>
</evidence>
<name>A0A5M3TDH1_LIMPL</name>
<dbReference type="PANTHER" id="PTHR42912:SF80">
    <property type="entry name" value="METHYLTRANSFERASE DOMAIN-CONTAINING PROTEIN"/>
    <property type="match status" value="1"/>
</dbReference>
<dbReference type="InterPro" id="IPR050508">
    <property type="entry name" value="Methyltransf_Superfamily"/>
</dbReference>
<dbReference type="Proteomes" id="UP000326169">
    <property type="component" value="Unassembled WGS sequence"/>
</dbReference>
<dbReference type="Gene3D" id="3.40.50.150">
    <property type="entry name" value="Vaccinia Virus protein VP39"/>
    <property type="match status" value="1"/>
</dbReference>